<gene>
    <name evidence="4" type="ORF">SAMN06295964_2708</name>
</gene>
<dbReference type="STRING" id="1736691.SAMN06295964_2708"/>
<dbReference type="EMBL" id="LT796768">
    <property type="protein sequence ID" value="SKB09452.1"/>
    <property type="molecule type" value="Genomic_DNA"/>
</dbReference>
<evidence type="ECO:0000256" key="1">
    <source>
        <dbReference type="ARBA" id="ARBA00022679"/>
    </source>
</evidence>
<dbReference type="Gene3D" id="3.40.250.10">
    <property type="entry name" value="Rhodanese-like domain"/>
    <property type="match status" value="2"/>
</dbReference>
<evidence type="ECO:0000256" key="2">
    <source>
        <dbReference type="ARBA" id="ARBA00022737"/>
    </source>
</evidence>
<keyword evidence="4" id="KW-0670">Pyruvate</keyword>
<sequence>MTSSHPRLVDVQWLKDRLDDPSIRIVDATVHLTFDDDGAHTESGRETYREGHVPGAVFADQLTDLTVHDGEAPFEAAPSEQFARVVGELGIGNEHTVVVYDTVNGIWATRLWWQFAFEGHEDVVVLDGGLKAWQDAGLPVEFGDASTAPASFRAERHPERSVATADVEAATQDSSVLLINSLDRESFSGVRIPGSVNVPFSELVDDQGRQRSLDELRPLFESVGALDPEVAPVTYCGGGIAATAVAFALKGLGRDDVAVYDGSLNAWTADPDRPLAQG</sequence>
<evidence type="ECO:0000259" key="3">
    <source>
        <dbReference type="PROSITE" id="PS50206"/>
    </source>
</evidence>
<dbReference type="PANTHER" id="PTHR11364:SF27">
    <property type="entry name" value="SULFURTRANSFERASE"/>
    <property type="match status" value="1"/>
</dbReference>
<dbReference type="InterPro" id="IPR036873">
    <property type="entry name" value="Rhodanese-like_dom_sf"/>
</dbReference>
<feature type="domain" description="Rhodanese" evidence="3">
    <location>
        <begin position="19"/>
        <end position="142"/>
    </location>
</feature>
<feature type="domain" description="Rhodanese" evidence="3">
    <location>
        <begin position="183"/>
        <end position="276"/>
    </location>
</feature>
<dbReference type="AlphaFoldDB" id="A0A1T4Z5Y3"/>
<protein>
    <submittedName>
        <fullName evidence="4">Thiosulfate/3-mercaptopyruvate sulfurtransferase</fullName>
    </submittedName>
</protein>
<dbReference type="InterPro" id="IPR045078">
    <property type="entry name" value="TST/MPST-like"/>
</dbReference>
<keyword evidence="1 4" id="KW-0808">Transferase</keyword>
<dbReference type="InterPro" id="IPR001763">
    <property type="entry name" value="Rhodanese-like_dom"/>
</dbReference>
<reference evidence="5" key="1">
    <citation type="submission" date="2017-02" db="EMBL/GenBank/DDBJ databases">
        <authorList>
            <person name="Varghese N."/>
            <person name="Submissions S."/>
        </authorList>
    </citation>
    <scope>NUCLEOTIDE SEQUENCE [LARGE SCALE GENOMIC DNA]</scope>
    <source>
        <strain evidence="5">9H-4</strain>
    </source>
</reference>
<keyword evidence="2" id="KW-0677">Repeat</keyword>
<dbReference type="RefSeq" id="WP_078700640.1">
    <property type="nucleotide sequence ID" value="NZ_LT796768.1"/>
</dbReference>
<dbReference type="SUPFAM" id="SSF52821">
    <property type="entry name" value="Rhodanese/Cell cycle control phosphatase"/>
    <property type="match status" value="2"/>
</dbReference>
<proteinExistence type="predicted"/>
<dbReference type="Proteomes" id="UP000191040">
    <property type="component" value="Chromosome I"/>
</dbReference>
<evidence type="ECO:0000313" key="4">
    <source>
        <dbReference type="EMBL" id="SKB09452.1"/>
    </source>
</evidence>
<dbReference type="SMART" id="SM00450">
    <property type="entry name" value="RHOD"/>
    <property type="match status" value="2"/>
</dbReference>
<accession>A0A1T4Z5Y3</accession>
<evidence type="ECO:0000313" key="5">
    <source>
        <dbReference type="Proteomes" id="UP000191040"/>
    </source>
</evidence>
<dbReference type="PROSITE" id="PS50206">
    <property type="entry name" value="RHODANESE_3"/>
    <property type="match status" value="2"/>
</dbReference>
<dbReference type="OrthoDB" id="9770030at2"/>
<keyword evidence="5" id="KW-1185">Reference proteome</keyword>
<dbReference type="Pfam" id="PF00581">
    <property type="entry name" value="Rhodanese"/>
    <property type="match status" value="2"/>
</dbReference>
<dbReference type="CDD" id="cd01448">
    <property type="entry name" value="TST_Repeat_1"/>
    <property type="match status" value="1"/>
</dbReference>
<organism evidence="4 5">
    <name type="scientific">Aeromicrobium choanae</name>
    <dbReference type="NCBI Taxonomy" id="1736691"/>
    <lineage>
        <taxon>Bacteria</taxon>
        <taxon>Bacillati</taxon>
        <taxon>Actinomycetota</taxon>
        <taxon>Actinomycetes</taxon>
        <taxon>Propionibacteriales</taxon>
        <taxon>Nocardioidaceae</taxon>
        <taxon>Aeromicrobium</taxon>
    </lineage>
</organism>
<dbReference type="PANTHER" id="PTHR11364">
    <property type="entry name" value="THIOSULFATE SULFERTANSFERASE"/>
    <property type="match status" value="1"/>
</dbReference>
<dbReference type="GO" id="GO:0004792">
    <property type="term" value="F:thiosulfate-cyanide sulfurtransferase activity"/>
    <property type="evidence" value="ECO:0007669"/>
    <property type="project" value="TreeGrafter"/>
</dbReference>
<name>A0A1T4Z5Y3_9ACTN</name>